<evidence type="ECO:0000256" key="3">
    <source>
        <dbReference type="ARBA" id="ARBA00022475"/>
    </source>
</evidence>
<reference evidence="17" key="2">
    <citation type="journal article" date="2007" name="PLoS Biol.">
        <title>Survey sequencing and comparative analysis of the elephant shark (Callorhinchus milii) genome.</title>
        <authorList>
            <person name="Venkatesh B."/>
            <person name="Kirkness E.F."/>
            <person name="Loh Y.H."/>
            <person name="Halpern A.L."/>
            <person name="Lee A.P."/>
            <person name="Johnson J."/>
            <person name="Dandona N."/>
            <person name="Viswanathan L.D."/>
            <person name="Tay A."/>
            <person name="Venter J.C."/>
            <person name="Strausberg R.L."/>
            <person name="Brenner S."/>
        </authorList>
    </citation>
    <scope>NUCLEOTIDE SEQUENCE [LARGE SCALE GENOMIC DNA]</scope>
</reference>
<dbReference type="Ensembl" id="ENSCMIT00000019995.1">
    <property type="protein sequence ID" value="ENSCMIP00000019629.1"/>
    <property type="gene ID" value="ENSCMIG00000009131.1"/>
</dbReference>
<feature type="transmembrane region" description="Helical" evidence="14">
    <location>
        <begin position="162"/>
        <end position="182"/>
    </location>
</feature>
<dbReference type="GO" id="GO:0007204">
    <property type="term" value="P:positive regulation of cytosolic calcium ion concentration"/>
    <property type="evidence" value="ECO:0007669"/>
    <property type="project" value="TreeGrafter"/>
</dbReference>
<dbReference type="InterPro" id="IPR000276">
    <property type="entry name" value="GPCR_Rhodpsn"/>
</dbReference>
<dbReference type="GO" id="GO:0016493">
    <property type="term" value="F:C-C chemokine receptor activity"/>
    <property type="evidence" value="ECO:0007669"/>
    <property type="project" value="TreeGrafter"/>
</dbReference>
<dbReference type="STRING" id="7868.ENSCMIP00000019629"/>
<keyword evidence="8 14" id="KW-0472">Membrane</keyword>
<dbReference type="PRINTS" id="PR00237">
    <property type="entry name" value="GPCRRHODOPSN"/>
</dbReference>
<reference evidence="17" key="3">
    <citation type="journal article" date="2014" name="Nature">
        <title>Elephant shark genome provides unique insights into gnathostome evolution.</title>
        <authorList>
            <consortium name="International Elephant Shark Genome Sequencing Consortium"/>
            <person name="Venkatesh B."/>
            <person name="Lee A.P."/>
            <person name="Ravi V."/>
            <person name="Maurya A.K."/>
            <person name="Lian M.M."/>
            <person name="Swann J.B."/>
            <person name="Ohta Y."/>
            <person name="Flajnik M.F."/>
            <person name="Sutoh Y."/>
            <person name="Kasahara M."/>
            <person name="Hoon S."/>
            <person name="Gangu V."/>
            <person name="Roy S.W."/>
            <person name="Irimia M."/>
            <person name="Korzh V."/>
            <person name="Kondrychyn I."/>
            <person name="Lim Z.W."/>
            <person name="Tay B.H."/>
            <person name="Tohari S."/>
            <person name="Kong K.W."/>
            <person name="Ho S."/>
            <person name="Lorente-Galdos B."/>
            <person name="Quilez J."/>
            <person name="Marques-Bonet T."/>
            <person name="Raney B.J."/>
            <person name="Ingham P.W."/>
            <person name="Tay A."/>
            <person name="Hillier L.W."/>
            <person name="Minx P."/>
            <person name="Boehm T."/>
            <person name="Wilson R.K."/>
            <person name="Brenner S."/>
            <person name="Warren W.C."/>
        </authorList>
    </citation>
    <scope>NUCLEOTIDE SEQUENCE [LARGE SCALE GENOMIC DNA]</scope>
</reference>
<dbReference type="PRINTS" id="PR00645">
    <property type="entry name" value="CXCCHMKINER4"/>
</dbReference>
<protein>
    <submittedName>
        <fullName evidence="16">Chemokine (C-C motif) receptor 6a</fullName>
    </submittedName>
</protein>
<evidence type="ECO:0000256" key="2">
    <source>
        <dbReference type="ARBA" id="ARBA00004651"/>
    </source>
</evidence>
<evidence type="ECO:0000256" key="6">
    <source>
        <dbReference type="ARBA" id="ARBA00022989"/>
    </source>
</evidence>
<dbReference type="GeneTree" id="ENSGT01030000234667"/>
<feature type="transmembrane region" description="Helical" evidence="14">
    <location>
        <begin position="128"/>
        <end position="150"/>
    </location>
</feature>
<reference evidence="17" key="1">
    <citation type="journal article" date="2006" name="Science">
        <title>Ancient noncoding elements conserved in the human genome.</title>
        <authorList>
            <person name="Venkatesh B."/>
            <person name="Kirkness E.F."/>
            <person name="Loh Y.H."/>
            <person name="Halpern A.L."/>
            <person name="Lee A.P."/>
            <person name="Johnson J."/>
            <person name="Dandona N."/>
            <person name="Viswanathan L.D."/>
            <person name="Tay A."/>
            <person name="Venter J.C."/>
            <person name="Strausberg R.L."/>
            <person name="Brenner S."/>
        </authorList>
    </citation>
    <scope>NUCLEOTIDE SEQUENCE [LARGE SCALE GENOMIC DNA]</scope>
</reference>
<evidence type="ECO:0000256" key="12">
    <source>
        <dbReference type="ARBA" id="ARBA00023224"/>
    </source>
</evidence>
<dbReference type="PRINTS" id="PR00657">
    <property type="entry name" value="CCCHEMOKINER"/>
</dbReference>
<reference evidence="16" key="4">
    <citation type="submission" date="2025-08" db="UniProtKB">
        <authorList>
            <consortium name="Ensembl"/>
        </authorList>
    </citation>
    <scope>IDENTIFICATION</scope>
</reference>
<dbReference type="GO" id="GO:0009897">
    <property type="term" value="C:external side of plasma membrane"/>
    <property type="evidence" value="ECO:0007669"/>
    <property type="project" value="TreeGrafter"/>
</dbReference>
<feature type="transmembrane region" description="Helical" evidence="14">
    <location>
        <begin position="299"/>
        <end position="319"/>
    </location>
</feature>
<dbReference type="PROSITE" id="PS50262">
    <property type="entry name" value="G_PROTEIN_RECEP_F1_2"/>
    <property type="match status" value="1"/>
</dbReference>
<evidence type="ECO:0000256" key="14">
    <source>
        <dbReference type="SAM" id="Phobius"/>
    </source>
</evidence>
<keyword evidence="10 13" id="KW-0675">Receptor</keyword>
<evidence type="ECO:0000256" key="4">
    <source>
        <dbReference type="ARBA" id="ARBA00022692"/>
    </source>
</evidence>
<name>A0A4W3IFH2_CALMI</name>
<sequence length="374" mass="43364">MDYSKENGNSDEDLDDEYFYNTSDYSDYYNNSGTWSTLCKMQDIREFMSVFIPILYIIIFVMGIIGNGLVVITYVFYKKMRSMTDLYLLNLAVADIMFIATLPFWAVYESNQWIFGTFVCKFLKGVYSINFYSGVLLLAVISVDRYIAIVHATKSFNYRGKALLYGKIICAVTWLLVITASLPDFIYCEVYDFTTSGQKLCEIRYPKEWSKIGKLIAPSIQLSLGFFGPLLVMFFCYSMIIHTLLRVRSLQRHKAVRVVMAVVAAFVVCQVPYNITTLIETSVKNLHCEALKRLSLAKTVTKCLAFFHCCLNPILYVFIGVKFRFYFSKIIRDVWCLSKKYITFRYIQSRRTSEVFTSRRTSEFEIDTPSSFTM</sequence>
<reference evidence="16" key="5">
    <citation type="submission" date="2025-09" db="UniProtKB">
        <authorList>
            <consortium name="Ensembl"/>
        </authorList>
    </citation>
    <scope>IDENTIFICATION</scope>
</reference>
<dbReference type="GeneID" id="103179300"/>
<evidence type="ECO:0000313" key="16">
    <source>
        <dbReference type="Ensembl" id="ENSCMIP00000019629.1"/>
    </source>
</evidence>
<keyword evidence="11" id="KW-0325">Glycoprotein</keyword>
<evidence type="ECO:0000256" key="13">
    <source>
        <dbReference type="RuleBase" id="RU000688"/>
    </source>
</evidence>
<dbReference type="PROSITE" id="PS00237">
    <property type="entry name" value="G_PROTEIN_RECEP_F1_1"/>
    <property type="match status" value="1"/>
</dbReference>
<dbReference type="SUPFAM" id="SSF81321">
    <property type="entry name" value="Family A G protein-coupled receptor-like"/>
    <property type="match status" value="1"/>
</dbReference>
<gene>
    <name evidence="16" type="primary">LOC103179300</name>
</gene>
<dbReference type="OrthoDB" id="9828427at2759"/>
<evidence type="ECO:0000256" key="7">
    <source>
        <dbReference type="ARBA" id="ARBA00023040"/>
    </source>
</evidence>
<dbReference type="InterPro" id="IPR001277">
    <property type="entry name" value="CXCR4/ACKR2"/>
</dbReference>
<dbReference type="GO" id="GO:0005769">
    <property type="term" value="C:early endosome"/>
    <property type="evidence" value="ECO:0007669"/>
    <property type="project" value="UniProtKB-SubCell"/>
</dbReference>
<feature type="transmembrane region" description="Helical" evidence="14">
    <location>
        <begin position="88"/>
        <end position="108"/>
    </location>
</feature>
<dbReference type="Pfam" id="PF00001">
    <property type="entry name" value="7tm_1"/>
    <property type="match status" value="1"/>
</dbReference>
<dbReference type="InterPro" id="IPR017452">
    <property type="entry name" value="GPCR_Rhodpsn_7TM"/>
</dbReference>
<dbReference type="InParanoid" id="A0A4W3IFH2"/>
<dbReference type="Proteomes" id="UP000314986">
    <property type="component" value="Unassembled WGS sequence"/>
</dbReference>
<dbReference type="GO" id="GO:0060326">
    <property type="term" value="P:cell chemotaxis"/>
    <property type="evidence" value="ECO:0007669"/>
    <property type="project" value="TreeGrafter"/>
</dbReference>
<comment type="similarity">
    <text evidence="13">Belongs to the G-protein coupled receptor 1 family.</text>
</comment>
<dbReference type="GO" id="GO:0019957">
    <property type="term" value="F:C-C chemokine binding"/>
    <property type="evidence" value="ECO:0007669"/>
    <property type="project" value="TreeGrafter"/>
</dbReference>
<evidence type="ECO:0000256" key="11">
    <source>
        <dbReference type="ARBA" id="ARBA00023180"/>
    </source>
</evidence>
<keyword evidence="4 13" id="KW-0812">Transmembrane</keyword>
<keyword evidence="3" id="KW-1003">Cell membrane</keyword>
<keyword evidence="12 13" id="KW-0807">Transducer</keyword>
<feature type="domain" description="G-protein coupled receptors family 1 profile" evidence="15">
    <location>
        <begin position="66"/>
        <end position="316"/>
    </location>
</feature>
<keyword evidence="17" id="KW-1185">Reference proteome</keyword>
<dbReference type="PANTHER" id="PTHR10489:SF611">
    <property type="entry name" value="C-C CHEMOKINE RECEPTOR TYPE 6"/>
    <property type="match status" value="1"/>
</dbReference>
<keyword evidence="9" id="KW-1015">Disulfide bond</keyword>
<dbReference type="PANTHER" id="PTHR10489">
    <property type="entry name" value="CELL ADHESION MOLECULE"/>
    <property type="match status" value="1"/>
</dbReference>
<proteinExistence type="inferred from homology"/>
<feature type="transmembrane region" description="Helical" evidence="14">
    <location>
        <begin position="258"/>
        <end position="279"/>
    </location>
</feature>
<dbReference type="KEGG" id="cmk:103179300"/>
<keyword evidence="5" id="KW-0967">Endosome</keyword>
<dbReference type="GO" id="GO:0019722">
    <property type="term" value="P:calcium-mediated signaling"/>
    <property type="evidence" value="ECO:0007669"/>
    <property type="project" value="TreeGrafter"/>
</dbReference>
<keyword evidence="6 14" id="KW-1133">Transmembrane helix</keyword>
<dbReference type="InterPro" id="IPR000355">
    <property type="entry name" value="Chemokine_rcpt"/>
</dbReference>
<evidence type="ECO:0000256" key="5">
    <source>
        <dbReference type="ARBA" id="ARBA00022753"/>
    </source>
</evidence>
<evidence type="ECO:0000259" key="15">
    <source>
        <dbReference type="PROSITE" id="PS50262"/>
    </source>
</evidence>
<keyword evidence="7 13" id="KW-0297">G-protein coupled receptor</keyword>
<dbReference type="GO" id="GO:0006955">
    <property type="term" value="P:immune response"/>
    <property type="evidence" value="ECO:0007669"/>
    <property type="project" value="TreeGrafter"/>
</dbReference>
<evidence type="ECO:0000256" key="1">
    <source>
        <dbReference type="ARBA" id="ARBA00004412"/>
    </source>
</evidence>
<feature type="transmembrane region" description="Helical" evidence="14">
    <location>
        <begin position="50"/>
        <end position="76"/>
    </location>
</feature>
<evidence type="ECO:0000256" key="9">
    <source>
        <dbReference type="ARBA" id="ARBA00023157"/>
    </source>
</evidence>
<dbReference type="OMA" id="GFCYCSI"/>
<organism evidence="16 17">
    <name type="scientific">Callorhinchus milii</name>
    <name type="common">Ghost shark</name>
    <dbReference type="NCBI Taxonomy" id="7868"/>
    <lineage>
        <taxon>Eukaryota</taxon>
        <taxon>Metazoa</taxon>
        <taxon>Chordata</taxon>
        <taxon>Craniata</taxon>
        <taxon>Vertebrata</taxon>
        <taxon>Chondrichthyes</taxon>
        <taxon>Holocephali</taxon>
        <taxon>Chimaeriformes</taxon>
        <taxon>Callorhinchidae</taxon>
        <taxon>Callorhinchus</taxon>
    </lineage>
</organism>
<evidence type="ECO:0000313" key="17">
    <source>
        <dbReference type="Proteomes" id="UP000314986"/>
    </source>
</evidence>
<evidence type="ECO:0000256" key="8">
    <source>
        <dbReference type="ARBA" id="ARBA00023136"/>
    </source>
</evidence>
<accession>A0A4W3IFH2</accession>
<dbReference type="Gene3D" id="1.20.1070.10">
    <property type="entry name" value="Rhodopsin 7-helix transmembrane proteins"/>
    <property type="match status" value="1"/>
</dbReference>
<comment type="subcellular location">
    <subcellularLocation>
        <location evidence="2">Cell membrane</location>
        <topology evidence="2">Multi-pass membrane protein</topology>
    </subcellularLocation>
    <subcellularLocation>
        <location evidence="1">Early endosome</location>
    </subcellularLocation>
</comment>
<dbReference type="AlphaFoldDB" id="A0A4W3IFH2"/>
<evidence type="ECO:0000256" key="10">
    <source>
        <dbReference type="ARBA" id="ARBA00023170"/>
    </source>
</evidence>
<feature type="transmembrane region" description="Helical" evidence="14">
    <location>
        <begin position="215"/>
        <end position="237"/>
    </location>
</feature>
<dbReference type="InterPro" id="IPR050119">
    <property type="entry name" value="CCR1-9-like"/>
</dbReference>
<dbReference type="FunFam" id="1.20.1070.10:FF:000035">
    <property type="entry name" value="C-C chemokine receptor type 6"/>
    <property type="match status" value="1"/>
</dbReference>